<dbReference type="PANTHER" id="PTHR21137:SF35">
    <property type="entry name" value="ODORANT RECEPTOR 19A-RELATED"/>
    <property type="match status" value="1"/>
</dbReference>
<dbReference type="Proteomes" id="UP000069940">
    <property type="component" value="Unassembled WGS sequence"/>
</dbReference>
<feature type="transmembrane region" description="Helical" evidence="10">
    <location>
        <begin position="197"/>
        <end position="230"/>
    </location>
</feature>
<comment type="subcellular location">
    <subcellularLocation>
        <location evidence="1 10">Cell membrane</location>
        <topology evidence="1 10">Multi-pass membrane protein</topology>
    </subcellularLocation>
</comment>
<dbReference type="InterPro" id="IPR004117">
    <property type="entry name" value="7tm6_olfct_rcpt"/>
</dbReference>
<evidence type="ECO:0000313" key="12">
    <source>
        <dbReference type="Proteomes" id="UP000069940"/>
    </source>
</evidence>
<evidence type="ECO:0000256" key="9">
    <source>
        <dbReference type="ARBA" id="ARBA00023224"/>
    </source>
</evidence>
<sequence length="426" mass="49160">MVMSVGMRSALGRARNWWSAMKVKVQRFWSDGGPGSNCFWWQDVLLLLVGIQTDLTSKWSAERLVRYFVNCLSTYHVTMILIQTIYALKHQREDVYAVVIGITKAAAFLVSTLKLLLIKLYQKPIENLRHYITNGNITSGDECRDKLELRKFNEKFRVLIFCILGLTVIDIVFLSIPNPATEMVFRLPSHLQPTNPYISFAFRLFFISLLPLDFVPKFFCCMATIGTLLMGMRTNFKMLSHRYGSILNQPFVIDGTDWRRMDRELKETLAQHVEFWRHLKVLKNLVGRSFFLVHFFSVLSIGALCYVCHGFGVNFLAFVIIATMAMFMLEYYLFCHFVDSLQDVADCIGDHIFEICALMPYSKTNHSQYQGFKTDLMIAWINTRHGLSMNCVGLFDISTFAFLRILNIAYTVLTFLIQLSQLETSA</sequence>
<proteinExistence type="inferred from homology"/>
<keyword evidence="2" id="KW-1003">Cell membrane</keyword>
<dbReference type="GeneID" id="109621528"/>
<evidence type="ECO:0000256" key="2">
    <source>
        <dbReference type="ARBA" id="ARBA00022475"/>
    </source>
</evidence>
<dbReference type="Pfam" id="PF02949">
    <property type="entry name" value="7tm_6"/>
    <property type="match status" value="1"/>
</dbReference>
<evidence type="ECO:0000256" key="3">
    <source>
        <dbReference type="ARBA" id="ARBA00022606"/>
    </source>
</evidence>
<feature type="transmembrane region" description="Helical" evidence="10">
    <location>
        <begin position="394"/>
        <end position="417"/>
    </location>
</feature>
<dbReference type="RefSeq" id="XP_029732176.2">
    <property type="nucleotide sequence ID" value="XM_029876316.2"/>
</dbReference>
<accession>A0ABM1YZP0</accession>
<keyword evidence="9 10" id="KW-0807">Transducer</keyword>
<dbReference type="PANTHER" id="PTHR21137">
    <property type="entry name" value="ODORANT RECEPTOR"/>
    <property type="match status" value="1"/>
</dbReference>
<evidence type="ECO:0000256" key="4">
    <source>
        <dbReference type="ARBA" id="ARBA00022692"/>
    </source>
</evidence>
<name>A0ABM1YZP0_AEDAL</name>
<comment type="similarity">
    <text evidence="10">Belongs to the insect chemoreceptor superfamily. Heteromeric odorant receptor channel (TC 1.A.69) family.</text>
</comment>
<dbReference type="EnsemblMetazoa" id="AALFPA23_013610.R19710">
    <property type="protein sequence ID" value="AALFPA23_013610.P19710"/>
    <property type="gene ID" value="AALFPA23_013610"/>
</dbReference>
<evidence type="ECO:0000256" key="8">
    <source>
        <dbReference type="ARBA" id="ARBA00023170"/>
    </source>
</evidence>
<keyword evidence="12" id="KW-1185">Reference proteome</keyword>
<evidence type="ECO:0000256" key="6">
    <source>
        <dbReference type="ARBA" id="ARBA00022989"/>
    </source>
</evidence>
<keyword evidence="8 10" id="KW-0675">Receptor</keyword>
<reference evidence="12" key="1">
    <citation type="journal article" date="2015" name="Proc. Natl. Acad. Sci. U.S.A.">
        <title>Genome sequence of the Asian Tiger mosquito, Aedes albopictus, reveals insights into its biology, genetics, and evolution.</title>
        <authorList>
            <person name="Chen X.G."/>
            <person name="Jiang X."/>
            <person name="Gu J."/>
            <person name="Xu M."/>
            <person name="Wu Y."/>
            <person name="Deng Y."/>
            <person name="Zhang C."/>
            <person name="Bonizzoni M."/>
            <person name="Dermauw W."/>
            <person name="Vontas J."/>
            <person name="Armbruster P."/>
            <person name="Huang X."/>
            <person name="Yang Y."/>
            <person name="Zhang H."/>
            <person name="He W."/>
            <person name="Peng H."/>
            <person name="Liu Y."/>
            <person name="Wu K."/>
            <person name="Chen J."/>
            <person name="Lirakis M."/>
            <person name="Topalis P."/>
            <person name="Van Leeuwen T."/>
            <person name="Hall A.B."/>
            <person name="Jiang X."/>
            <person name="Thorpe C."/>
            <person name="Mueller R.L."/>
            <person name="Sun C."/>
            <person name="Waterhouse R.M."/>
            <person name="Yan G."/>
            <person name="Tu Z.J."/>
            <person name="Fang X."/>
            <person name="James A.A."/>
        </authorList>
    </citation>
    <scope>NUCLEOTIDE SEQUENCE [LARGE SCALE GENOMIC DNA]</scope>
    <source>
        <strain evidence="12">Foshan</strain>
    </source>
</reference>
<evidence type="ECO:0000256" key="10">
    <source>
        <dbReference type="RuleBase" id="RU351113"/>
    </source>
</evidence>
<feature type="transmembrane region" description="Helical" evidence="10">
    <location>
        <begin position="67"/>
        <end position="89"/>
    </location>
</feature>
<feature type="transmembrane region" description="Helical" evidence="10">
    <location>
        <begin position="156"/>
        <end position="177"/>
    </location>
</feature>
<keyword evidence="7 10" id="KW-0472">Membrane</keyword>
<evidence type="ECO:0000256" key="7">
    <source>
        <dbReference type="ARBA" id="ARBA00023136"/>
    </source>
</evidence>
<reference evidence="11" key="2">
    <citation type="submission" date="2025-05" db="UniProtKB">
        <authorList>
            <consortium name="EnsemblMetazoa"/>
        </authorList>
    </citation>
    <scope>IDENTIFICATION</scope>
    <source>
        <strain evidence="11">Foshan</strain>
    </source>
</reference>
<protein>
    <recommendedName>
        <fullName evidence="10">Odorant receptor</fullName>
    </recommendedName>
</protein>
<keyword evidence="3 10" id="KW-0716">Sensory transduction</keyword>
<keyword evidence="6 10" id="KW-1133">Transmembrane helix</keyword>
<keyword evidence="5 10" id="KW-0552">Olfaction</keyword>
<keyword evidence="4 10" id="KW-0812">Transmembrane</keyword>
<organism evidence="11 12">
    <name type="scientific">Aedes albopictus</name>
    <name type="common">Asian tiger mosquito</name>
    <name type="synonym">Stegomyia albopicta</name>
    <dbReference type="NCBI Taxonomy" id="7160"/>
    <lineage>
        <taxon>Eukaryota</taxon>
        <taxon>Metazoa</taxon>
        <taxon>Ecdysozoa</taxon>
        <taxon>Arthropoda</taxon>
        <taxon>Hexapoda</taxon>
        <taxon>Insecta</taxon>
        <taxon>Pterygota</taxon>
        <taxon>Neoptera</taxon>
        <taxon>Endopterygota</taxon>
        <taxon>Diptera</taxon>
        <taxon>Nematocera</taxon>
        <taxon>Culicoidea</taxon>
        <taxon>Culicidae</taxon>
        <taxon>Culicinae</taxon>
        <taxon>Aedini</taxon>
        <taxon>Aedes</taxon>
        <taxon>Stegomyia</taxon>
    </lineage>
</organism>
<evidence type="ECO:0000256" key="5">
    <source>
        <dbReference type="ARBA" id="ARBA00022725"/>
    </source>
</evidence>
<feature type="transmembrane region" description="Helical" evidence="10">
    <location>
        <begin position="285"/>
        <end position="309"/>
    </location>
</feature>
<evidence type="ECO:0000256" key="1">
    <source>
        <dbReference type="ARBA" id="ARBA00004651"/>
    </source>
</evidence>
<feature type="transmembrane region" description="Helical" evidence="10">
    <location>
        <begin position="315"/>
        <end position="334"/>
    </location>
</feature>
<evidence type="ECO:0000313" key="11">
    <source>
        <dbReference type="EnsemblMetazoa" id="AALFPA23_013610.P19710"/>
    </source>
</evidence>
<feature type="transmembrane region" description="Helical" evidence="10">
    <location>
        <begin position="95"/>
        <end position="117"/>
    </location>
</feature>